<dbReference type="Gene3D" id="3.40.50.1820">
    <property type="entry name" value="alpha/beta hydrolase"/>
    <property type="match status" value="1"/>
</dbReference>
<feature type="domain" description="Acetyl xylan esterase" evidence="3">
    <location>
        <begin position="1"/>
        <end position="312"/>
    </location>
</feature>
<dbReference type="InterPro" id="IPR008391">
    <property type="entry name" value="AXE1_dom"/>
</dbReference>
<evidence type="ECO:0000256" key="2">
    <source>
        <dbReference type="PIRSR" id="PIRSR639069-2"/>
    </source>
</evidence>
<dbReference type="GO" id="GO:0052689">
    <property type="term" value="F:carboxylic ester hydrolase activity"/>
    <property type="evidence" value="ECO:0007669"/>
    <property type="project" value="TreeGrafter"/>
</dbReference>
<feature type="active site" description="Nucleophile" evidence="1">
    <location>
        <position position="178"/>
    </location>
</feature>
<organism evidence="4 5">
    <name type="scientific">Cetobacterium ceti</name>
    <dbReference type="NCBI Taxonomy" id="180163"/>
    <lineage>
        <taxon>Bacteria</taxon>
        <taxon>Fusobacteriati</taxon>
        <taxon>Fusobacteriota</taxon>
        <taxon>Fusobacteriia</taxon>
        <taxon>Fusobacteriales</taxon>
        <taxon>Fusobacteriaceae</taxon>
        <taxon>Cetobacterium</taxon>
    </lineage>
</organism>
<evidence type="ECO:0000313" key="4">
    <source>
        <dbReference type="EMBL" id="SJZ76069.1"/>
    </source>
</evidence>
<dbReference type="InterPro" id="IPR029058">
    <property type="entry name" value="AB_hydrolase_fold"/>
</dbReference>
<dbReference type="OrthoDB" id="9770528at2"/>
<gene>
    <name evidence="4" type="ORF">SAMN02745174_01478</name>
</gene>
<dbReference type="AlphaFoldDB" id="A0A1T4N9Z9"/>
<dbReference type="GO" id="GO:0005976">
    <property type="term" value="P:polysaccharide metabolic process"/>
    <property type="evidence" value="ECO:0007669"/>
    <property type="project" value="TreeGrafter"/>
</dbReference>
<accession>A0A1T4N9Z9</accession>
<feature type="active site" description="Charge relay system" evidence="1">
    <location>
        <position position="268"/>
    </location>
</feature>
<proteinExistence type="predicted"/>
<evidence type="ECO:0000256" key="1">
    <source>
        <dbReference type="PIRSR" id="PIRSR639069-1"/>
    </source>
</evidence>
<dbReference type="Proteomes" id="UP000191153">
    <property type="component" value="Unassembled WGS sequence"/>
</dbReference>
<dbReference type="STRING" id="180163.SAMN02745174_01478"/>
<sequence>MPSVDMSLDKLKNYTGINPKPSDFEEFWANSIEESNNTPLNYSFKESSFTFPFGKAYDLIFKGIDGENIYAKALIPNNIEKPIGAIIEFHGYGGNSRDWSSKLPYVASGYAIFSMDCRDQMGYSGNENFRRGNIIRGIDKTPKDLYYRKTYLDGYRLSKILEELEYIDSKKICTLGLSQGGALAFAVGALNSNIHKIFSIYPFLSDFKRVWEMDLGEGPYEELKDYFRFKDPLHEKENEFFTTLGYIDIQNFSSKINCEITMVTGLMDRICPPSTQFAAYNKIFSKKNMLVYPDFGHEDIFGLNDLIYKWVLNI</sequence>
<dbReference type="PANTHER" id="PTHR40111:SF1">
    <property type="entry name" value="CEPHALOSPORIN-C DEACETYLASE"/>
    <property type="match status" value="1"/>
</dbReference>
<keyword evidence="5" id="KW-1185">Reference proteome</keyword>
<dbReference type="PANTHER" id="PTHR40111">
    <property type="entry name" value="CEPHALOSPORIN-C DEACETYLASE"/>
    <property type="match status" value="1"/>
</dbReference>
<reference evidence="4 5" key="1">
    <citation type="submission" date="2017-02" db="EMBL/GenBank/DDBJ databases">
        <authorList>
            <person name="Peterson S.W."/>
        </authorList>
    </citation>
    <scope>NUCLEOTIDE SEQUENCE [LARGE SCALE GENOMIC DNA]</scope>
    <source>
        <strain evidence="4 5">ATCC 700028</strain>
    </source>
</reference>
<feature type="binding site" evidence="2">
    <location>
        <position position="92"/>
    </location>
    <ligand>
        <name>substrate</name>
    </ligand>
</feature>
<evidence type="ECO:0000313" key="5">
    <source>
        <dbReference type="Proteomes" id="UP000191153"/>
    </source>
</evidence>
<dbReference type="Pfam" id="PF05448">
    <property type="entry name" value="AXE1"/>
    <property type="match status" value="1"/>
</dbReference>
<dbReference type="InterPro" id="IPR039069">
    <property type="entry name" value="CE7"/>
</dbReference>
<dbReference type="RefSeq" id="WP_078693967.1">
    <property type="nucleotide sequence ID" value="NZ_FUWX01000010.1"/>
</dbReference>
<dbReference type="SUPFAM" id="SSF53474">
    <property type="entry name" value="alpha/beta-Hydrolases"/>
    <property type="match status" value="1"/>
</dbReference>
<dbReference type="EMBL" id="FUWX01000010">
    <property type="protein sequence ID" value="SJZ76069.1"/>
    <property type="molecule type" value="Genomic_DNA"/>
</dbReference>
<name>A0A1T4N9Z9_9FUSO</name>
<evidence type="ECO:0000259" key="3">
    <source>
        <dbReference type="Pfam" id="PF05448"/>
    </source>
</evidence>
<protein>
    <submittedName>
        <fullName evidence="4">Cephalosporin-C deacetylase</fullName>
    </submittedName>
</protein>
<feature type="active site" description="Charge relay system" evidence="1">
    <location>
        <position position="297"/>
    </location>
</feature>